<evidence type="ECO:0000256" key="3">
    <source>
        <dbReference type="PROSITE-ProRule" id="PRU00339"/>
    </source>
</evidence>
<protein>
    <submittedName>
        <fullName evidence="5">Peroxiredoxin</fullName>
    </submittedName>
</protein>
<organism evidence="5">
    <name type="scientific">Uncultured Desulfatiglans sp</name>
    <dbReference type="NCBI Taxonomy" id="1748965"/>
    <lineage>
        <taxon>Bacteria</taxon>
        <taxon>Pseudomonadati</taxon>
        <taxon>Thermodesulfobacteriota</taxon>
        <taxon>Desulfobacteria</taxon>
        <taxon>Desulfatiglandales</taxon>
        <taxon>Desulfatiglandaceae</taxon>
        <taxon>Desulfatiglans</taxon>
        <taxon>environmental samples</taxon>
    </lineage>
</organism>
<accession>A0A653AFE8</accession>
<dbReference type="Gene3D" id="1.25.40.10">
    <property type="entry name" value="Tetratricopeptide repeat domain"/>
    <property type="match status" value="2"/>
</dbReference>
<dbReference type="GO" id="GO:0016491">
    <property type="term" value="F:oxidoreductase activity"/>
    <property type="evidence" value="ECO:0007669"/>
    <property type="project" value="InterPro"/>
</dbReference>
<feature type="domain" description="Thioredoxin" evidence="4">
    <location>
        <begin position="29"/>
        <end position="169"/>
    </location>
</feature>
<evidence type="ECO:0000259" key="4">
    <source>
        <dbReference type="PROSITE" id="PS51352"/>
    </source>
</evidence>
<keyword evidence="1" id="KW-0677">Repeat</keyword>
<evidence type="ECO:0000256" key="1">
    <source>
        <dbReference type="ARBA" id="ARBA00022737"/>
    </source>
</evidence>
<dbReference type="SUPFAM" id="SSF48452">
    <property type="entry name" value="TPR-like"/>
    <property type="match status" value="1"/>
</dbReference>
<keyword evidence="2 3" id="KW-0802">TPR repeat</keyword>
<dbReference type="Pfam" id="PF13424">
    <property type="entry name" value="TPR_12"/>
    <property type="match status" value="1"/>
</dbReference>
<dbReference type="Gene3D" id="2.40.10.410">
    <property type="entry name" value="FlgT, C-terminal domain"/>
    <property type="match status" value="1"/>
</dbReference>
<dbReference type="Pfam" id="PF09976">
    <property type="entry name" value="TPR_21"/>
    <property type="match status" value="1"/>
</dbReference>
<dbReference type="Gene3D" id="3.40.50.10610">
    <property type="entry name" value="ABC-type transport auxiliary lipoprotein component"/>
    <property type="match status" value="1"/>
</dbReference>
<dbReference type="EMBL" id="UPXX01000031">
    <property type="protein sequence ID" value="VBB46670.1"/>
    <property type="molecule type" value="Genomic_DNA"/>
</dbReference>
<sequence length="651" mass="71448">MHLKTGWIVSLAALVVLMGGGLAAVPAQIPPGKRAPSFALKSVEGTSHALDAVKDHPMVILYFFDVESRPSQEGLLTLDRLARQHREARLTVWGITLSPAQKVAEFAAGRGLGFPLLPDTSGVSDLYHARVVLPTVYILGPQLKVLDYFQGGGRTTEVMLTRLAERTLQARQPALARALGGEAGAKDPGNTEARAVQGYAALKEGKLEEAAKTFDGLAQKTGRAEAVGKEGLAAVYARQGQAEKALQLADEVSRKAPERAYPHVIKGDVLYSQGRHAEAEKEYQEATRKEEAPPFQRAVAHNRLGRLNAAQARYPEARELYDQAVELDPYYVEATANKGVTYERQGQWGEALAAYKGALALDQNDVFTAVLARKAQERLDLERDAARSRRVDALVKELAERYRQQKAAPVEEVDAWTSRPMVLSFVDMQERGGLADRDGFPIVLAEGLTEQLNRSGRVRVIERVLIERVLEELNLGSSELADPETASRLGRIMAVKLIGTGTLNHLPGASLLNLRLIDTETTAIPRILTAEVQPGPAFQKTFFQLSRQILETVMEKYPLRGYVVEAAGDEVMINLGAQQGVVLGTRFAAVEEQPPVEYKGRLLQRAQRTIGELEVTRIEPDLAYARVLEQDRPLKTDDKVQETGGPARETR</sequence>
<reference evidence="5" key="1">
    <citation type="submission" date="2018-07" db="EMBL/GenBank/DDBJ databases">
        <authorList>
            <consortium name="Genoscope - CEA"/>
            <person name="William W."/>
        </authorList>
    </citation>
    <scope>NUCLEOTIDE SEQUENCE</scope>
    <source>
        <strain evidence="5">IK1</strain>
    </source>
</reference>
<feature type="repeat" description="TPR" evidence="3">
    <location>
        <begin position="332"/>
        <end position="365"/>
    </location>
</feature>
<dbReference type="GO" id="GO:0030288">
    <property type="term" value="C:outer membrane-bounded periplasmic space"/>
    <property type="evidence" value="ECO:0007669"/>
    <property type="project" value="InterPro"/>
</dbReference>
<dbReference type="PANTHER" id="PTHR44943">
    <property type="entry name" value="CELLULOSE SYNTHASE OPERON PROTEIN C"/>
    <property type="match status" value="1"/>
</dbReference>
<dbReference type="Pfam" id="PF03783">
    <property type="entry name" value="CsgG"/>
    <property type="match status" value="1"/>
</dbReference>
<dbReference type="Pfam" id="PF00578">
    <property type="entry name" value="AhpC-TSA"/>
    <property type="match status" value="1"/>
</dbReference>
<dbReference type="PROSITE" id="PS50005">
    <property type="entry name" value="TPR"/>
    <property type="match status" value="2"/>
</dbReference>
<evidence type="ECO:0000313" key="5">
    <source>
        <dbReference type="EMBL" id="VBB46670.1"/>
    </source>
</evidence>
<feature type="repeat" description="TPR" evidence="3">
    <location>
        <begin position="298"/>
        <end position="331"/>
    </location>
</feature>
<dbReference type="CDD" id="cd02966">
    <property type="entry name" value="TlpA_like_family"/>
    <property type="match status" value="1"/>
</dbReference>
<dbReference type="AlphaFoldDB" id="A0A653AFE8"/>
<dbReference type="Gene3D" id="3.40.30.10">
    <property type="entry name" value="Glutaredoxin"/>
    <property type="match status" value="1"/>
</dbReference>
<gene>
    <name evidence="5" type="ORF">TRIP_B40464</name>
</gene>
<dbReference type="InterPro" id="IPR051685">
    <property type="entry name" value="Ycf3/AcsC/BcsC/TPR_MFPF"/>
</dbReference>
<dbReference type="InterPro" id="IPR018704">
    <property type="entry name" value="SecYEG/CpoB_TPR"/>
</dbReference>
<dbReference type="InterPro" id="IPR019734">
    <property type="entry name" value="TPR_rpt"/>
</dbReference>
<dbReference type="InterPro" id="IPR011990">
    <property type="entry name" value="TPR-like_helical_dom_sf"/>
</dbReference>
<evidence type="ECO:0000256" key="2">
    <source>
        <dbReference type="ARBA" id="ARBA00022803"/>
    </source>
</evidence>
<dbReference type="InterPro" id="IPR038165">
    <property type="entry name" value="FlgT_C_sf"/>
</dbReference>
<dbReference type="InterPro" id="IPR005534">
    <property type="entry name" value="Curli_assmbl/transp-comp_CsgG"/>
</dbReference>
<dbReference type="SMART" id="SM00028">
    <property type="entry name" value="TPR"/>
    <property type="match status" value="4"/>
</dbReference>
<dbReference type="PANTHER" id="PTHR44943:SF8">
    <property type="entry name" value="TPR REPEAT-CONTAINING PROTEIN MJ0263"/>
    <property type="match status" value="1"/>
</dbReference>
<dbReference type="InterPro" id="IPR013766">
    <property type="entry name" value="Thioredoxin_domain"/>
</dbReference>
<dbReference type="InterPro" id="IPR000866">
    <property type="entry name" value="AhpC/TSA"/>
</dbReference>
<proteinExistence type="predicted"/>
<dbReference type="PROSITE" id="PS51352">
    <property type="entry name" value="THIOREDOXIN_2"/>
    <property type="match status" value="1"/>
</dbReference>
<dbReference type="GO" id="GO:0006950">
    <property type="term" value="P:response to stress"/>
    <property type="evidence" value="ECO:0007669"/>
    <property type="project" value="UniProtKB-ARBA"/>
</dbReference>
<dbReference type="SUPFAM" id="SSF52833">
    <property type="entry name" value="Thioredoxin-like"/>
    <property type="match status" value="1"/>
</dbReference>
<dbReference type="GO" id="GO:0016209">
    <property type="term" value="F:antioxidant activity"/>
    <property type="evidence" value="ECO:0007669"/>
    <property type="project" value="InterPro"/>
</dbReference>
<name>A0A653AFE8_UNCDX</name>
<dbReference type="InterPro" id="IPR036249">
    <property type="entry name" value="Thioredoxin-like_sf"/>
</dbReference>